<evidence type="ECO:0000256" key="4">
    <source>
        <dbReference type="ARBA" id="ARBA00022729"/>
    </source>
</evidence>
<dbReference type="InterPro" id="IPR002491">
    <property type="entry name" value="ABC_transptr_periplasmic_BD"/>
</dbReference>
<evidence type="ECO:0000256" key="5">
    <source>
        <dbReference type="SAM" id="SignalP"/>
    </source>
</evidence>
<feature type="signal peptide" evidence="5">
    <location>
        <begin position="1"/>
        <end position="27"/>
    </location>
</feature>
<feature type="domain" description="Fe/B12 periplasmic-binding" evidence="6">
    <location>
        <begin position="73"/>
        <end position="337"/>
    </location>
</feature>
<evidence type="ECO:0000256" key="2">
    <source>
        <dbReference type="ARBA" id="ARBA00008814"/>
    </source>
</evidence>
<evidence type="ECO:0000256" key="3">
    <source>
        <dbReference type="ARBA" id="ARBA00022448"/>
    </source>
</evidence>
<dbReference type="PROSITE" id="PS50983">
    <property type="entry name" value="FE_B12_PBP"/>
    <property type="match status" value="1"/>
</dbReference>
<keyword evidence="3" id="KW-0813">Transport</keyword>
<feature type="chain" id="PRO_5038807931" evidence="5">
    <location>
        <begin position="28"/>
        <end position="337"/>
    </location>
</feature>
<name>A0A368TAZ4_9ACTN</name>
<evidence type="ECO:0000259" key="6">
    <source>
        <dbReference type="PROSITE" id="PS50983"/>
    </source>
</evidence>
<keyword evidence="8" id="KW-1185">Reference proteome</keyword>
<reference evidence="7 8" key="1">
    <citation type="submission" date="2018-04" db="EMBL/GenBank/DDBJ databases">
        <title>Novel actinobacteria from marine sediment.</title>
        <authorList>
            <person name="Ng Z.Y."/>
            <person name="Tan G.Y.A."/>
        </authorList>
    </citation>
    <scope>NUCLEOTIDE SEQUENCE [LARGE SCALE GENOMIC DNA]</scope>
    <source>
        <strain evidence="7 8">TPS81</strain>
    </source>
</reference>
<protein>
    <submittedName>
        <fullName evidence="7">ABC transporter substrate-binding protein</fullName>
    </submittedName>
</protein>
<dbReference type="Pfam" id="PF01497">
    <property type="entry name" value="Peripla_BP_2"/>
    <property type="match status" value="1"/>
</dbReference>
<sequence>MFLSFPRRVRPGAVVAAALLLSAGCAADPGGPAEERTEAVVDAAAHQATAVEPALTVTDPRGTEVSLDAPPESVVCLVALCDDILLELGLRPAATSNPQILAHEGFLGEEADEVPVVPGGFGNEDVEAITRLEPDLVIGLAGSHEGLAPALGTSTTVWLTDSRSWQDSVDYLRAAAALTGRGEQQAAAEQRFYDALADAQATAAEEGLAELKPLVLYGSDGSFQVDSRGSIVGGLLDQVFDYDWADRGTGGHQAGGSDYSMEEILAGDPDLIFLESFTFSPDDAPLSEQFADDPVWNRIEAVREDRVYEVDLAPWATGRGTRSLGIVLGDAVDLARR</sequence>
<dbReference type="PANTHER" id="PTHR30532:SF1">
    <property type="entry name" value="IRON(3+)-HYDROXAMATE-BINDING PROTEIN FHUD"/>
    <property type="match status" value="1"/>
</dbReference>
<gene>
    <name evidence="7" type="ORF">DEF24_02235</name>
</gene>
<dbReference type="GO" id="GO:0030288">
    <property type="term" value="C:outer membrane-bounded periplasmic space"/>
    <property type="evidence" value="ECO:0007669"/>
    <property type="project" value="TreeGrafter"/>
</dbReference>
<dbReference type="PANTHER" id="PTHR30532">
    <property type="entry name" value="IRON III DICITRATE-BINDING PERIPLASMIC PROTEIN"/>
    <property type="match status" value="1"/>
</dbReference>
<dbReference type="Proteomes" id="UP000253318">
    <property type="component" value="Unassembled WGS sequence"/>
</dbReference>
<dbReference type="Gene3D" id="3.40.50.1980">
    <property type="entry name" value="Nitrogenase molybdenum iron protein domain"/>
    <property type="match status" value="2"/>
</dbReference>
<evidence type="ECO:0000256" key="1">
    <source>
        <dbReference type="ARBA" id="ARBA00004196"/>
    </source>
</evidence>
<evidence type="ECO:0000313" key="8">
    <source>
        <dbReference type="Proteomes" id="UP000253318"/>
    </source>
</evidence>
<dbReference type="PROSITE" id="PS51257">
    <property type="entry name" value="PROKAR_LIPOPROTEIN"/>
    <property type="match status" value="1"/>
</dbReference>
<dbReference type="SUPFAM" id="SSF53807">
    <property type="entry name" value="Helical backbone' metal receptor"/>
    <property type="match status" value="1"/>
</dbReference>
<dbReference type="AlphaFoldDB" id="A0A368TAZ4"/>
<dbReference type="OrthoDB" id="6495095at2"/>
<comment type="subcellular location">
    <subcellularLocation>
        <location evidence="1">Cell envelope</location>
    </subcellularLocation>
</comment>
<dbReference type="GO" id="GO:1901678">
    <property type="term" value="P:iron coordination entity transport"/>
    <property type="evidence" value="ECO:0007669"/>
    <property type="project" value="UniProtKB-ARBA"/>
</dbReference>
<comment type="caution">
    <text evidence="7">The sequence shown here is derived from an EMBL/GenBank/DDBJ whole genome shotgun (WGS) entry which is preliminary data.</text>
</comment>
<dbReference type="InterPro" id="IPR051313">
    <property type="entry name" value="Bact_iron-sidero_bind"/>
</dbReference>
<organism evidence="7 8">
    <name type="scientific">Marinitenerispora sediminis</name>
    <dbReference type="NCBI Taxonomy" id="1931232"/>
    <lineage>
        <taxon>Bacteria</taxon>
        <taxon>Bacillati</taxon>
        <taxon>Actinomycetota</taxon>
        <taxon>Actinomycetes</taxon>
        <taxon>Streptosporangiales</taxon>
        <taxon>Nocardiopsidaceae</taxon>
        <taxon>Marinitenerispora</taxon>
    </lineage>
</organism>
<evidence type="ECO:0000313" key="7">
    <source>
        <dbReference type="EMBL" id="RCV62175.1"/>
    </source>
</evidence>
<comment type="similarity">
    <text evidence="2">Belongs to the bacterial solute-binding protein 8 family.</text>
</comment>
<accession>A0A368TAZ4</accession>
<dbReference type="EMBL" id="QEIN01000009">
    <property type="protein sequence ID" value="RCV62175.1"/>
    <property type="molecule type" value="Genomic_DNA"/>
</dbReference>
<keyword evidence="4 5" id="KW-0732">Signal</keyword>
<proteinExistence type="inferred from homology"/>